<evidence type="ECO:0000256" key="1">
    <source>
        <dbReference type="SAM" id="Coils"/>
    </source>
</evidence>
<dbReference type="OrthoDB" id="5407180at2759"/>
<keyword evidence="1" id="KW-0175">Coiled coil</keyword>
<feature type="non-terminal residue" evidence="3">
    <location>
        <position position="1"/>
    </location>
</feature>
<reference evidence="3" key="1">
    <citation type="journal article" date="2020" name="BMC Genomics">
        <title>Correction to: Identification and distribution of gene clusters required for synthesis of sphingolipid metabolism inhibitors in diverse species of the filamentous fungus Fusarium.</title>
        <authorList>
            <person name="Kim H.S."/>
            <person name="Lohmar J.M."/>
            <person name="Busman M."/>
            <person name="Brown D.W."/>
            <person name="Naumann T.A."/>
            <person name="Divon H.H."/>
            <person name="Lysoe E."/>
            <person name="Uhlig S."/>
            <person name="Proctor R.H."/>
        </authorList>
    </citation>
    <scope>NUCLEOTIDE SEQUENCE</scope>
    <source>
        <strain evidence="3">NRRL 45417</strain>
    </source>
</reference>
<evidence type="ECO:0000313" key="3">
    <source>
        <dbReference type="EMBL" id="KAF4950799.1"/>
    </source>
</evidence>
<feature type="coiled-coil region" evidence="1">
    <location>
        <begin position="248"/>
        <end position="296"/>
    </location>
</feature>
<dbReference type="EMBL" id="JABFAI010000195">
    <property type="protein sequence ID" value="KAF4950799.1"/>
    <property type="molecule type" value="Genomic_DNA"/>
</dbReference>
<organism evidence="3 4">
    <name type="scientific">Fusarium gaditjirri</name>
    <dbReference type="NCBI Taxonomy" id="282569"/>
    <lineage>
        <taxon>Eukaryota</taxon>
        <taxon>Fungi</taxon>
        <taxon>Dikarya</taxon>
        <taxon>Ascomycota</taxon>
        <taxon>Pezizomycotina</taxon>
        <taxon>Sordariomycetes</taxon>
        <taxon>Hypocreomycetidae</taxon>
        <taxon>Hypocreales</taxon>
        <taxon>Nectriaceae</taxon>
        <taxon>Fusarium</taxon>
        <taxon>Fusarium nisikadoi species complex</taxon>
    </lineage>
</organism>
<dbReference type="Gene3D" id="1.20.1170.10">
    <property type="match status" value="1"/>
</dbReference>
<name>A0A8H4T3W3_9HYPO</name>
<accession>A0A8H4T3W3</accession>
<feature type="transmembrane region" description="Helical" evidence="2">
    <location>
        <begin position="210"/>
        <end position="243"/>
    </location>
</feature>
<proteinExistence type="predicted"/>
<keyword evidence="2" id="KW-0472">Membrane</keyword>
<dbReference type="Proteomes" id="UP000604273">
    <property type="component" value="Unassembled WGS sequence"/>
</dbReference>
<comment type="caution">
    <text evidence="3">The sequence shown here is derived from an EMBL/GenBank/DDBJ whole genome shotgun (WGS) entry which is preliminary data.</text>
</comment>
<gene>
    <name evidence="3" type="ORF">FGADI_7932</name>
</gene>
<keyword evidence="4" id="KW-1185">Reference proteome</keyword>
<sequence>METLSKDVSKIQNSLQSARERFSSLDATSKKVVTAEVAAVRSSLQDSLTQAQHTKFQMSSYLLLLENENPATINIAPQISWLGRSLNGIAASLAQAEASADSALKSTINCTYSVMDVGRDVEAQDDLLDECRSQAKGLASRAESSLTLSEMVLAQTQKDATAKEEEIRTKTRQATEKRNRKAQLDLEISQKNGQIAETHRRRESKKESAGVGLMLTGIGLLAAPFTAGASLGLAAAGAGFAGYKGIRVSDLKDDIVALQSRVSTLNTEISQDQQAIANLEREQRNLQDLVSHYQRDISSRRSAHQLYQKQISEASKVENEITTLKGVAEATITSINDVNSELQDIKQCLDECSSLLQAKSVDISTSASSVDWIIGAVGRRTKIWRAREFERQKMLMLQVSEALEKVEKEGQLLLSNQDMAFLDIEPWEAATGCNPYFGDLTVMGMVRGRDVRFRGPRALEELAAAPLDRPRTVSNGQLP</sequence>
<evidence type="ECO:0000313" key="4">
    <source>
        <dbReference type="Proteomes" id="UP000604273"/>
    </source>
</evidence>
<reference evidence="3" key="2">
    <citation type="submission" date="2020-05" db="EMBL/GenBank/DDBJ databases">
        <authorList>
            <person name="Kim H.-S."/>
            <person name="Proctor R.H."/>
            <person name="Brown D.W."/>
        </authorList>
    </citation>
    <scope>NUCLEOTIDE SEQUENCE</scope>
    <source>
        <strain evidence="3">NRRL 45417</strain>
    </source>
</reference>
<evidence type="ECO:0000256" key="2">
    <source>
        <dbReference type="SAM" id="Phobius"/>
    </source>
</evidence>
<feature type="coiled-coil region" evidence="1">
    <location>
        <begin position="153"/>
        <end position="192"/>
    </location>
</feature>
<keyword evidence="2" id="KW-1133">Transmembrane helix</keyword>
<keyword evidence="2" id="KW-0812">Transmembrane</keyword>
<dbReference type="AlphaFoldDB" id="A0A8H4T3W3"/>
<protein>
    <submittedName>
        <fullName evidence="3">Uncharacterized protein</fullName>
    </submittedName>
</protein>
<dbReference type="SUPFAM" id="SSF58100">
    <property type="entry name" value="Bacterial hemolysins"/>
    <property type="match status" value="1"/>
</dbReference>